<reference evidence="2 3" key="1">
    <citation type="submission" date="2016-09" db="EMBL/GenBank/DDBJ databases">
        <title>Complete genome of Desulfosporosinus sp. OL.</title>
        <authorList>
            <person name="Mardanov A."/>
            <person name="Beletsky A."/>
            <person name="Panova A."/>
            <person name="Karnachuk O."/>
            <person name="Ravin N."/>
        </authorList>
    </citation>
    <scope>NUCLEOTIDE SEQUENCE [LARGE SCALE GENOMIC DNA]</scope>
    <source>
        <strain evidence="2 3">OL</strain>
    </source>
</reference>
<dbReference type="EMBL" id="MLBF01000042">
    <property type="protein sequence ID" value="OLN28498.1"/>
    <property type="molecule type" value="Genomic_DNA"/>
</dbReference>
<dbReference type="AlphaFoldDB" id="A0A1Q8QMK3"/>
<dbReference type="Proteomes" id="UP000186102">
    <property type="component" value="Unassembled WGS sequence"/>
</dbReference>
<keyword evidence="3" id="KW-1185">Reference proteome</keyword>
<dbReference type="RefSeq" id="WP_075366421.1">
    <property type="nucleotide sequence ID" value="NZ_MLBF01000042.1"/>
</dbReference>
<accession>A0A1Q8QMK3</accession>
<comment type="caution">
    <text evidence="2">The sequence shown here is derived from an EMBL/GenBank/DDBJ whole genome shotgun (WGS) entry which is preliminary data.</text>
</comment>
<feature type="coiled-coil region" evidence="1">
    <location>
        <begin position="21"/>
        <end position="48"/>
    </location>
</feature>
<name>A0A1Q8QMK3_9FIRM</name>
<proteinExistence type="predicted"/>
<sequence length="59" mass="6973">MNNEKFQDLMLEHFGEVLNKLDSVESRLSKVESELSEVKQSQATMEKKFMEKLEALYFD</sequence>
<keyword evidence="1" id="KW-0175">Coiled coil</keyword>
<organism evidence="2 3">
    <name type="scientific">Desulfosporosinus metallidurans</name>
    <dbReference type="NCBI Taxonomy" id="1888891"/>
    <lineage>
        <taxon>Bacteria</taxon>
        <taxon>Bacillati</taxon>
        <taxon>Bacillota</taxon>
        <taxon>Clostridia</taxon>
        <taxon>Eubacteriales</taxon>
        <taxon>Desulfitobacteriaceae</taxon>
        <taxon>Desulfosporosinus</taxon>
    </lineage>
</organism>
<protein>
    <submittedName>
        <fullName evidence="2">Chromosome partition protein smc</fullName>
    </submittedName>
</protein>
<evidence type="ECO:0000256" key="1">
    <source>
        <dbReference type="SAM" id="Coils"/>
    </source>
</evidence>
<gene>
    <name evidence="2" type="ORF">DSOL_4011</name>
</gene>
<evidence type="ECO:0000313" key="3">
    <source>
        <dbReference type="Proteomes" id="UP000186102"/>
    </source>
</evidence>
<dbReference type="OrthoDB" id="1707630at2"/>
<evidence type="ECO:0000313" key="2">
    <source>
        <dbReference type="EMBL" id="OLN28498.1"/>
    </source>
</evidence>